<dbReference type="InterPro" id="IPR016071">
    <property type="entry name" value="Staphylococal_nuclease_OB-fold"/>
</dbReference>
<evidence type="ECO:0000313" key="3">
    <source>
        <dbReference type="Proteomes" id="UP001204439"/>
    </source>
</evidence>
<dbReference type="SUPFAM" id="SSF50199">
    <property type="entry name" value="Staphylococcal nuclease"/>
    <property type="match status" value="1"/>
</dbReference>
<keyword evidence="3" id="KW-1185">Reference proteome</keyword>
<comment type="caution">
    <text evidence="2">The sequence shown here is derived from an EMBL/GenBank/DDBJ whole genome shotgun (WGS) entry which is preliminary data.</text>
</comment>
<gene>
    <name evidence="2" type="ORF">NG800_004580</name>
</gene>
<dbReference type="Gene3D" id="2.40.50.90">
    <property type="match status" value="1"/>
</dbReference>
<name>A0ABU4JER9_9FLAO</name>
<sequence length="185" mass="21457">MHYNEITPENTQSDVSKTVNSSTKYFLIPEIITETYWIVERVLDGDTLIVREEFGQVSKEIRLYGLDAPEVHMSRKMREDEAKSHLPAAFLQELGLQSLDYVFQMCPPGTRITLLIEKKNELDFWLRQLAYVILPSGECLNELLITNGWAKASHSYYCSMLSEYQQLNFEAKQQHRGNYLSVDVL</sequence>
<dbReference type="EMBL" id="JAMXLT020000006">
    <property type="protein sequence ID" value="MDW8548174.1"/>
    <property type="molecule type" value="Genomic_DNA"/>
</dbReference>
<evidence type="ECO:0000259" key="1">
    <source>
        <dbReference type="PROSITE" id="PS50830"/>
    </source>
</evidence>
<proteinExistence type="predicted"/>
<accession>A0ABU4JER9</accession>
<dbReference type="Pfam" id="PF00565">
    <property type="entry name" value="SNase"/>
    <property type="match status" value="1"/>
</dbReference>
<organism evidence="2 3">
    <name type="scientific">Epilithonimonas ginsengisoli</name>
    <dbReference type="NCBI Taxonomy" id="1245592"/>
    <lineage>
        <taxon>Bacteria</taxon>
        <taxon>Pseudomonadati</taxon>
        <taxon>Bacteroidota</taxon>
        <taxon>Flavobacteriia</taxon>
        <taxon>Flavobacteriales</taxon>
        <taxon>Weeksellaceae</taxon>
        <taxon>Chryseobacterium group</taxon>
        <taxon>Epilithonimonas</taxon>
    </lineage>
</organism>
<feature type="domain" description="TNase-like" evidence="1">
    <location>
        <begin position="33"/>
        <end position="181"/>
    </location>
</feature>
<dbReference type="RefSeq" id="WP_063969518.1">
    <property type="nucleotide sequence ID" value="NZ_JAMXLT020000006.1"/>
</dbReference>
<dbReference type="Proteomes" id="UP001204439">
    <property type="component" value="Unassembled WGS sequence"/>
</dbReference>
<protein>
    <submittedName>
        <fullName evidence="2">Thermonuclease family protein</fullName>
    </submittedName>
</protein>
<dbReference type="PROSITE" id="PS50830">
    <property type="entry name" value="TNASE_3"/>
    <property type="match status" value="1"/>
</dbReference>
<dbReference type="InterPro" id="IPR035437">
    <property type="entry name" value="SNase_OB-fold_sf"/>
</dbReference>
<reference evidence="2 3" key="1">
    <citation type="submission" date="2023-11" db="EMBL/GenBank/DDBJ databases">
        <title>First isolation, identification, and characterization of non-pathogenic Epilithonimonas ginsengisoli isolated from diseased farmed rainbow trout (Oncorhynchus mykiss) in Chile.</title>
        <authorList>
            <person name="Miranda C.D."/>
            <person name="Irgang R."/>
            <person name="Concha C."/>
            <person name="Rojas R."/>
            <person name="Avendano R."/>
        </authorList>
    </citation>
    <scope>NUCLEOTIDE SEQUENCE [LARGE SCALE GENOMIC DNA]</scope>
    <source>
        <strain evidence="2 3">FP99</strain>
    </source>
</reference>
<dbReference type="SMART" id="SM00318">
    <property type="entry name" value="SNc"/>
    <property type="match status" value="1"/>
</dbReference>
<evidence type="ECO:0000313" key="2">
    <source>
        <dbReference type="EMBL" id="MDW8548174.1"/>
    </source>
</evidence>